<accession>A0A6P5G2W4</accession>
<dbReference type="FunFam" id="3.40.50.1700:FF:000001">
    <property type="entry name" value="probable beta-D-xylosidase 2"/>
    <property type="match status" value="1"/>
</dbReference>
<dbReference type="GO" id="GO:0031222">
    <property type="term" value="P:arabinan catabolic process"/>
    <property type="evidence" value="ECO:0007669"/>
    <property type="project" value="TreeGrafter"/>
</dbReference>
<keyword evidence="2" id="KW-0378">Hydrolase</keyword>
<evidence type="ECO:0000256" key="4">
    <source>
        <dbReference type="SAM" id="SignalP"/>
    </source>
</evidence>
<dbReference type="PANTHER" id="PTHR42721">
    <property type="entry name" value="SUGAR HYDROLASE-RELATED"/>
    <property type="match status" value="1"/>
</dbReference>
<dbReference type="Pfam" id="PF14310">
    <property type="entry name" value="Fn3-like"/>
    <property type="match status" value="1"/>
</dbReference>
<dbReference type="InterPro" id="IPR044993">
    <property type="entry name" value="BXL"/>
</dbReference>
<sequence>MAASSLFPRLLFLLSFTLYIPPSSSSRSVPPATAAATAATPAALASALAPGLPPYKPGPITTNGKNYTKACDPARFADLGLDMADFLYCNSSLGYAERVRDLVGRMTLVEKIANLGDRAQGAARIGLPKYGWWSEALHGVASTGHATYFGDVVPAATSFPNVILTAAAFNETLWKAIAQAISTEGRAMYNLGHTGLTFWSPNINVARDPRWGRVLETPGEDPYTVGRYSVNFVRGMQDVQGSETTDDPHTRPLKVSTCCKHYAAYDLDNWFGVTRFDFDSRVTQQDMVETFVRPFETCVREGDSSSIMCSFNRINGIPVCADPQLMSQTFRDDWQLHGYIVSDCDSIEVIYERQKWLNGTPEEAVARVMKAGLDLDCGYGPLNYYMNFTESAVKQGLVRESDIDNALKNLYMLLMRVGFFDNIPAFEPLGTNDICTEEKRELAVDAARQAIVLLKNDDNTLPLDASKYKSIALVGPHANATEAMIGNYAGIPCRYLSPLDAFSTDADSVEYVQACDVKCTNDSLFGPAVAAAKNASATFIFVGLDLSIEAEERDRMDLLLPGSQTELVNKVADASAGPVILVILSGSCLDVSFAHENPKIGAIIWAGYPGGEGGQAIADVVFGRYNPGGKLPITWYKNEYIEQIPMTSMPLRPVDEFGYPGRTYKFFNGTALYPFGYGLSYSNYTYGGVRCFSSSVTISLDSTEFCKPLSYKEGGNASTCPALKIDELPCKETMEFDVGVTNHGTRGGSNVVIVYSKPPAEVADAPLKQVVGYQRVFVPAGGTAKVHFSLNACKALGLVEKTAYTVLPSGTSTIVVGDGDVAVSFPVEVQFQL</sequence>
<dbReference type="InterPro" id="IPR002772">
    <property type="entry name" value="Glyco_hydro_3_C"/>
</dbReference>
<evidence type="ECO:0000256" key="1">
    <source>
        <dbReference type="ARBA" id="ARBA00022729"/>
    </source>
</evidence>
<dbReference type="SMART" id="SM01217">
    <property type="entry name" value="Fn3_like"/>
    <property type="match status" value="1"/>
</dbReference>
<evidence type="ECO:0000256" key="2">
    <source>
        <dbReference type="ARBA" id="ARBA00022801"/>
    </source>
</evidence>
<reference evidence="7" key="2">
    <citation type="submission" date="2025-08" db="UniProtKB">
        <authorList>
            <consortium name="RefSeq"/>
        </authorList>
    </citation>
    <scope>IDENTIFICATION</scope>
    <source>
        <tissue evidence="7">Leaf</tissue>
    </source>
</reference>
<dbReference type="InterPro" id="IPR013783">
    <property type="entry name" value="Ig-like_fold"/>
</dbReference>
<name>A0A6P5G2W4_ANACO</name>
<reference evidence="6" key="1">
    <citation type="journal article" date="2015" name="Nat. Genet.">
        <title>The pineapple genome and the evolution of CAM photosynthesis.</title>
        <authorList>
            <person name="Ming R."/>
            <person name="VanBuren R."/>
            <person name="Wai C.M."/>
            <person name="Tang H."/>
            <person name="Schatz M.C."/>
            <person name="Bowers J.E."/>
            <person name="Lyons E."/>
            <person name="Wang M.L."/>
            <person name="Chen J."/>
            <person name="Biggers E."/>
            <person name="Zhang J."/>
            <person name="Huang L."/>
            <person name="Zhang L."/>
            <person name="Miao W."/>
            <person name="Zhang J."/>
            <person name="Ye Z."/>
            <person name="Miao C."/>
            <person name="Lin Z."/>
            <person name="Wang H."/>
            <person name="Zhou H."/>
            <person name="Yim W.C."/>
            <person name="Priest H.D."/>
            <person name="Zheng C."/>
            <person name="Woodhouse M."/>
            <person name="Edger P.P."/>
            <person name="Guyot R."/>
            <person name="Guo H.B."/>
            <person name="Guo H."/>
            <person name="Zheng G."/>
            <person name="Singh R."/>
            <person name="Sharma A."/>
            <person name="Min X."/>
            <person name="Zheng Y."/>
            <person name="Lee H."/>
            <person name="Gurtowski J."/>
            <person name="Sedlazeck F.J."/>
            <person name="Harkess A."/>
            <person name="McKain M.R."/>
            <person name="Liao Z."/>
            <person name="Fang J."/>
            <person name="Liu J."/>
            <person name="Zhang X."/>
            <person name="Zhang Q."/>
            <person name="Hu W."/>
            <person name="Qin Y."/>
            <person name="Wang K."/>
            <person name="Chen L.Y."/>
            <person name="Shirley N."/>
            <person name="Lin Y.R."/>
            <person name="Liu L.Y."/>
            <person name="Hernandez A.G."/>
            <person name="Wright C.L."/>
            <person name="Bulone V."/>
            <person name="Tuskan G.A."/>
            <person name="Heath K."/>
            <person name="Zee F."/>
            <person name="Moore P.H."/>
            <person name="Sunkar R."/>
            <person name="Leebens-Mack J.H."/>
            <person name="Mockler T."/>
            <person name="Bennetzen J.L."/>
            <person name="Freeling M."/>
            <person name="Sankoff D."/>
            <person name="Paterson A.H."/>
            <person name="Zhu X."/>
            <person name="Yang X."/>
            <person name="Smith J.A."/>
            <person name="Cushman J.C."/>
            <person name="Paull R.E."/>
            <person name="Yu Q."/>
        </authorList>
    </citation>
    <scope>NUCLEOTIDE SEQUENCE [LARGE SCALE GENOMIC DNA]</scope>
    <source>
        <strain evidence="6">cv. F153</strain>
    </source>
</reference>
<dbReference type="GO" id="GO:0009044">
    <property type="term" value="F:xylan 1,4-beta-xylosidase activity"/>
    <property type="evidence" value="ECO:0007669"/>
    <property type="project" value="InterPro"/>
</dbReference>
<dbReference type="SUPFAM" id="SSF51445">
    <property type="entry name" value="(Trans)glycosidases"/>
    <property type="match status" value="1"/>
</dbReference>
<dbReference type="PANTHER" id="PTHR42721:SF11">
    <property type="entry name" value="BETA-D-XYLOSIDASE 5-RELATED"/>
    <property type="match status" value="1"/>
</dbReference>
<dbReference type="GeneID" id="109718276"/>
<proteinExistence type="predicted"/>
<dbReference type="InterPro" id="IPR017853">
    <property type="entry name" value="GH"/>
</dbReference>
<dbReference type="Pfam" id="PF00933">
    <property type="entry name" value="Glyco_hydro_3"/>
    <property type="match status" value="1"/>
</dbReference>
<dbReference type="InterPro" id="IPR036962">
    <property type="entry name" value="Glyco_hydro_3_N_sf"/>
</dbReference>
<keyword evidence="1 4" id="KW-0732">Signal</keyword>
<dbReference type="GO" id="GO:0046556">
    <property type="term" value="F:alpha-L-arabinofuranosidase activity"/>
    <property type="evidence" value="ECO:0007669"/>
    <property type="project" value="TreeGrafter"/>
</dbReference>
<dbReference type="SUPFAM" id="SSF52279">
    <property type="entry name" value="Beta-D-glucan exohydrolase, C-terminal domain"/>
    <property type="match status" value="1"/>
</dbReference>
<evidence type="ECO:0000259" key="5">
    <source>
        <dbReference type="SMART" id="SM01217"/>
    </source>
</evidence>
<protein>
    <submittedName>
        <fullName evidence="7">Probable beta-D-xylosidase 2</fullName>
    </submittedName>
</protein>
<gene>
    <name evidence="7" type="primary">LOC109718276</name>
</gene>
<dbReference type="AlphaFoldDB" id="A0A6P5G2W4"/>
<dbReference type="FunFam" id="3.20.20.300:FF:000010">
    <property type="entry name" value="Putative beta-D-xylosidase 5"/>
    <property type="match status" value="1"/>
</dbReference>
<evidence type="ECO:0000313" key="7">
    <source>
        <dbReference type="RefSeq" id="XP_020100023.1"/>
    </source>
</evidence>
<dbReference type="InterPro" id="IPR036881">
    <property type="entry name" value="Glyco_hydro_3_C_sf"/>
</dbReference>
<feature type="signal peptide" evidence="4">
    <location>
        <begin position="1"/>
        <end position="26"/>
    </location>
</feature>
<keyword evidence="3" id="KW-0326">Glycosidase</keyword>
<evidence type="ECO:0000256" key="3">
    <source>
        <dbReference type="ARBA" id="ARBA00023295"/>
    </source>
</evidence>
<dbReference type="Gene3D" id="3.20.20.300">
    <property type="entry name" value="Glycoside hydrolase, family 3, N-terminal domain"/>
    <property type="match status" value="1"/>
</dbReference>
<dbReference type="Proteomes" id="UP000515123">
    <property type="component" value="Linkage group 12"/>
</dbReference>
<feature type="chain" id="PRO_5027754118" evidence="4">
    <location>
        <begin position="27"/>
        <end position="833"/>
    </location>
</feature>
<keyword evidence="6" id="KW-1185">Reference proteome</keyword>
<dbReference type="InterPro" id="IPR026891">
    <property type="entry name" value="Fn3-like"/>
</dbReference>
<evidence type="ECO:0000313" key="6">
    <source>
        <dbReference type="Proteomes" id="UP000515123"/>
    </source>
</evidence>
<dbReference type="Gene3D" id="3.40.50.1700">
    <property type="entry name" value="Glycoside hydrolase family 3 C-terminal domain"/>
    <property type="match status" value="1"/>
</dbReference>
<dbReference type="GO" id="GO:0045493">
    <property type="term" value="P:xylan catabolic process"/>
    <property type="evidence" value="ECO:0007669"/>
    <property type="project" value="InterPro"/>
</dbReference>
<feature type="domain" description="Fibronectin type III-like" evidence="5">
    <location>
        <begin position="750"/>
        <end position="820"/>
    </location>
</feature>
<dbReference type="Gene3D" id="2.60.40.10">
    <property type="entry name" value="Immunoglobulins"/>
    <property type="match status" value="1"/>
</dbReference>
<dbReference type="Pfam" id="PF01915">
    <property type="entry name" value="Glyco_hydro_3_C"/>
    <property type="match status" value="1"/>
</dbReference>
<dbReference type="RefSeq" id="XP_020100023.1">
    <property type="nucleotide sequence ID" value="XM_020244434.1"/>
</dbReference>
<dbReference type="OrthoDB" id="47059at2759"/>
<organism evidence="6 7">
    <name type="scientific">Ananas comosus</name>
    <name type="common">Pineapple</name>
    <name type="synonym">Ananas ananas</name>
    <dbReference type="NCBI Taxonomy" id="4615"/>
    <lineage>
        <taxon>Eukaryota</taxon>
        <taxon>Viridiplantae</taxon>
        <taxon>Streptophyta</taxon>
        <taxon>Embryophyta</taxon>
        <taxon>Tracheophyta</taxon>
        <taxon>Spermatophyta</taxon>
        <taxon>Magnoliopsida</taxon>
        <taxon>Liliopsida</taxon>
        <taxon>Poales</taxon>
        <taxon>Bromeliaceae</taxon>
        <taxon>Bromelioideae</taxon>
        <taxon>Ananas</taxon>
    </lineage>
</organism>
<dbReference type="InterPro" id="IPR001764">
    <property type="entry name" value="Glyco_hydro_3_N"/>
</dbReference>